<dbReference type="Pfam" id="PF01764">
    <property type="entry name" value="Lipase_3"/>
    <property type="match status" value="1"/>
</dbReference>
<evidence type="ECO:0000313" key="3">
    <source>
        <dbReference type="EMBL" id="KAL0332220.1"/>
    </source>
</evidence>
<dbReference type="CDD" id="cd00519">
    <property type="entry name" value="Lipase_3"/>
    <property type="match status" value="1"/>
</dbReference>
<evidence type="ECO:0000259" key="2">
    <source>
        <dbReference type="Pfam" id="PF01764"/>
    </source>
</evidence>
<evidence type="ECO:0000256" key="1">
    <source>
        <dbReference type="ARBA" id="ARBA00022801"/>
    </source>
</evidence>
<reference evidence="3" key="2">
    <citation type="journal article" date="2024" name="Plant">
        <title>Genomic evolution and insights into agronomic trait innovations of Sesamum species.</title>
        <authorList>
            <person name="Miao H."/>
            <person name="Wang L."/>
            <person name="Qu L."/>
            <person name="Liu H."/>
            <person name="Sun Y."/>
            <person name="Le M."/>
            <person name="Wang Q."/>
            <person name="Wei S."/>
            <person name="Zheng Y."/>
            <person name="Lin W."/>
            <person name="Duan Y."/>
            <person name="Cao H."/>
            <person name="Xiong S."/>
            <person name="Wang X."/>
            <person name="Wei L."/>
            <person name="Li C."/>
            <person name="Ma Q."/>
            <person name="Ju M."/>
            <person name="Zhao R."/>
            <person name="Li G."/>
            <person name="Mu C."/>
            <person name="Tian Q."/>
            <person name="Mei H."/>
            <person name="Zhang T."/>
            <person name="Gao T."/>
            <person name="Zhang H."/>
        </authorList>
    </citation>
    <scope>NUCLEOTIDE SEQUENCE</scope>
    <source>
        <strain evidence="3">KEN8</strain>
    </source>
</reference>
<dbReference type="GO" id="GO:0004806">
    <property type="term" value="F:triacylglycerol lipase activity"/>
    <property type="evidence" value="ECO:0007669"/>
    <property type="project" value="InterPro"/>
</dbReference>
<reference evidence="3" key="1">
    <citation type="submission" date="2020-06" db="EMBL/GenBank/DDBJ databases">
        <authorList>
            <person name="Li T."/>
            <person name="Hu X."/>
            <person name="Zhang T."/>
            <person name="Song X."/>
            <person name="Zhang H."/>
            <person name="Dai N."/>
            <person name="Sheng W."/>
            <person name="Hou X."/>
            <person name="Wei L."/>
        </authorList>
    </citation>
    <scope>NUCLEOTIDE SEQUENCE</scope>
    <source>
        <strain evidence="3">KEN8</strain>
        <tissue evidence="3">Leaf</tissue>
    </source>
</reference>
<dbReference type="InterPro" id="IPR002921">
    <property type="entry name" value="Fungal_lipase-type"/>
</dbReference>
<name>A0AAW2MKY8_9LAMI</name>
<dbReference type="InterPro" id="IPR044819">
    <property type="entry name" value="OBL-like"/>
</dbReference>
<dbReference type="PANTHER" id="PTHR46086:SF17">
    <property type="entry name" value="ALPHA_BETA-HYDROLASES SUPERFAMILY PROTEIN"/>
    <property type="match status" value="1"/>
</dbReference>
<dbReference type="PANTHER" id="PTHR46086">
    <property type="entry name" value="ALPHA/BETA-HYDROLASES SUPERFAMILY PROTEIN"/>
    <property type="match status" value="1"/>
</dbReference>
<dbReference type="SUPFAM" id="SSF53474">
    <property type="entry name" value="alpha/beta-Hydrolases"/>
    <property type="match status" value="1"/>
</dbReference>
<proteinExistence type="predicted"/>
<sequence length="324" mass="36330">MASTCNKSFSSNYMLLKPEDAGFLDLAKMLFSSDLGKRKFIDCPEGAREPFGRRWIIFISVMVQKLLQATAKPMAAFGSGVENWLNLLSGNGGFFGLVMNALKMFFPARQNETTSMLERKVVHPDKTSASFLSFIGNIDKRLELDSNISHGDKRYFAALSVMASKASYENQKYIESIVQDHWKMYFVGSYDFWNDYQEKATTQAFVLEDKNDVIVVAFRGTEPFDADAWSSDFDLSWYELPGAGKIHGGFMKALGLQKNQGWPQEQDDNKPDTAYYAIRKLLKERLQKSDNAKFIVTGHSLGGALAALFPAILSCTRSHGCSTD</sequence>
<dbReference type="Gene3D" id="3.40.50.1820">
    <property type="entry name" value="alpha/beta hydrolase"/>
    <property type="match status" value="1"/>
</dbReference>
<dbReference type="GO" id="GO:0006629">
    <property type="term" value="P:lipid metabolic process"/>
    <property type="evidence" value="ECO:0007669"/>
    <property type="project" value="InterPro"/>
</dbReference>
<feature type="domain" description="Fungal lipase-type" evidence="2">
    <location>
        <begin position="215"/>
        <end position="314"/>
    </location>
</feature>
<organism evidence="3">
    <name type="scientific">Sesamum calycinum</name>
    <dbReference type="NCBI Taxonomy" id="2727403"/>
    <lineage>
        <taxon>Eukaryota</taxon>
        <taxon>Viridiplantae</taxon>
        <taxon>Streptophyta</taxon>
        <taxon>Embryophyta</taxon>
        <taxon>Tracheophyta</taxon>
        <taxon>Spermatophyta</taxon>
        <taxon>Magnoliopsida</taxon>
        <taxon>eudicotyledons</taxon>
        <taxon>Gunneridae</taxon>
        <taxon>Pentapetalae</taxon>
        <taxon>asterids</taxon>
        <taxon>lamiids</taxon>
        <taxon>Lamiales</taxon>
        <taxon>Pedaliaceae</taxon>
        <taxon>Sesamum</taxon>
    </lineage>
</organism>
<comment type="caution">
    <text evidence="3">The sequence shown here is derived from an EMBL/GenBank/DDBJ whole genome shotgun (WGS) entry which is preliminary data.</text>
</comment>
<protein>
    <recommendedName>
        <fullName evidence="2">Fungal lipase-type domain-containing protein</fullName>
    </recommendedName>
</protein>
<gene>
    <name evidence="3" type="ORF">Scaly_2123500</name>
</gene>
<accession>A0AAW2MKY8</accession>
<dbReference type="AlphaFoldDB" id="A0AAW2MKY8"/>
<dbReference type="InterPro" id="IPR029058">
    <property type="entry name" value="AB_hydrolase_fold"/>
</dbReference>
<dbReference type="EMBL" id="JACGWM010000013">
    <property type="protein sequence ID" value="KAL0332220.1"/>
    <property type="molecule type" value="Genomic_DNA"/>
</dbReference>
<keyword evidence="1" id="KW-0378">Hydrolase</keyword>